<sequence>MAISLSDISLPLVHCLKEKADKTLKRGLEYAPKQALLPFSLLPKAAQEKALTWTINHFFKVELADEELNFLLNKWLKITITDVNYHCFITVNEAMNIQQCKVTLHQAQAEDVAFEAHSVSLLQLMGQTVDPDTLFFQRKLLITGDTELGLEIKNFLDDLDRSSFPYIIKQLFQKYKVLSN</sequence>
<accession>A0ABQ3IRH2</accession>
<proteinExistence type="predicted"/>
<reference evidence="3" key="1">
    <citation type="journal article" date="2019" name="Int. J. Syst. Evol. Microbiol.">
        <title>The Global Catalogue of Microorganisms (GCM) 10K type strain sequencing project: providing services to taxonomists for standard genome sequencing and annotation.</title>
        <authorList>
            <consortium name="The Broad Institute Genomics Platform"/>
            <consortium name="The Broad Institute Genome Sequencing Center for Infectious Disease"/>
            <person name="Wu L."/>
            <person name="Ma J."/>
        </authorList>
    </citation>
    <scope>NUCLEOTIDE SEQUENCE [LARGE SCALE GENOMIC DNA]</scope>
    <source>
        <strain evidence="3">CGMCC 1.15922</strain>
    </source>
</reference>
<comment type="caution">
    <text evidence="2">The sequence shown here is derived from an EMBL/GenBank/DDBJ whole genome shotgun (WGS) entry which is preliminary data.</text>
</comment>
<dbReference type="InterPro" id="IPR003033">
    <property type="entry name" value="SCP2_sterol-bd_dom"/>
</dbReference>
<dbReference type="Pfam" id="PF02036">
    <property type="entry name" value="SCP2"/>
    <property type="match status" value="1"/>
</dbReference>
<dbReference type="InterPro" id="IPR036527">
    <property type="entry name" value="SCP2_sterol-bd_dom_sf"/>
</dbReference>
<dbReference type="EMBL" id="BNAH01000008">
    <property type="protein sequence ID" value="GHE91685.1"/>
    <property type="molecule type" value="Genomic_DNA"/>
</dbReference>
<dbReference type="SUPFAM" id="SSF55718">
    <property type="entry name" value="SCP-like"/>
    <property type="match status" value="1"/>
</dbReference>
<dbReference type="Gene3D" id="3.30.1050.10">
    <property type="entry name" value="SCP2 sterol-binding domain"/>
    <property type="match status" value="1"/>
</dbReference>
<protein>
    <recommendedName>
        <fullName evidence="1">SCP2 domain-containing protein</fullName>
    </recommendedName>
</protein>
<gene>
    <name evidence="2" type="ORF">GCM10011501_21360</name>
</gene>
<evidence type="ECO:0000313" key="3">
    <source>
        <dbReference type="Proteomes" id="UP000626370"/>
    </source>
</evidence>
<keyword evidence="3" id="KW-1185">Reference proteome</keyword>
<evidence type="ECO:0000259" key="1">
    <source>
        <dbReference type="Pfam" id="PF02036"/>
    </source>
</evidence>
<dbReference type="Proteomes" id="UP000626370">
    <property type="component" value="Unassembled WGS sequence"/>
</dbReference>
<feature type="domain" description="SCP2" evidence="1">
    <location>
        <begin position="57"/>
        <end position="157"/>
    </location>
</feature>
<evidence type="ECO:0000313" key="2">
    <source>
        <dbReference type="EMBL" id="GHE91685.1"/>
    </source>
</evidence>
<organism evidence="2 3">
    <name type="scientific">Thalassotalea profundi</name>
    <dbReference type="NCBI Taxonomy" id="2036687"/>
    <lineage>
        <taxon>Bacteria</taxon>
        <taxon>Pseudomonadati</taxon>
        <taxon>Pseudomonadota</taxon>
        <taxon>Gammaproteobacteria</taxon>
        <taxon>Alteromonadales</taxon>
        <taxon>Colwelliaceae</taxon>
        <taxon>Thalassotalea</taxon>
    </lineage>
</organism>
<name>A0ABQ3IRH2_9GAMM</name>